<reference evidence="3 4" key="1">
    <citation type="submission" date="2021-05" db="EMBL/GenBank/DDBJ databases">
        <title>A Polyphasic approach of four new species of the genus Ohtaekwangia: Ohtaekwangia histidinii sp. nov., Ohtaekwangia cretensis sp. nov., Ohtaekwangia indiensis sp. nov., Ohtaekwangia reichenbachii sp. nov. from diverse environment.</title>
        <authorList>
            <person name="Octaviana S."/>
        </authorList>
    </citation>
    <scope>NUCLEOTIDE SEQUENCE [LARGE SCALE GENOMIC DNA]</scope>
    <source>
        <strain evidence="3 4">PWU5</strain>
    </source>
</reference>
<dbReference type="CDD" id="cd06223">
    <property type="entry name" value="PRTases_typeI"/>
    <property type="match status" value="1"/>
</dbReference>
<comment type="caution">
    <text evidence="3">The sequence shown here is derived from an EMBL/GenBank/DDBJ whole genome shotgun (WGS) entry which is preliminary data.</text>
</comment>
<dbReference type="SUPFAM" id="SSF53271">
    <property type="entry name" value="PRTase-like"/>
    <property type="match status" value="1"/>
</dbReference>
<dbReference type="InterPro" id="IPR000836">
    <property type="entry name" value="PRTase_dom"/>
</dbReference>
<dbReference type="EMBL" id="JAHESE010000001">
    <property type="protein sequence ID" value="MBT1706961.1"/>
    <property type="molecule type" value="Genomic_DNA"/>
</dbReference>
<dbReference type="InterPro" id="IPR051910">
    <property type="entry name" value="ComF/GntX_DNA_util-trans"/>
</dbReference>
<protein>
    <submittedName>
        <fullName evidence="3">ComF family protein</fullName>
    </submittedName>
</protein>
<evidence type="ECO:0000256" key="1">
    <source>
        <dbReference type="ARBA" id="ARBA00008007"/>
    </source>
</evidence>
<dbReference type="Proteomes" id="UP001319080">
    <property type="component" value="Unassembled WGS sequence"/>
</dbReference>
<evidence type="ECO:0000259" key="2">
    <source>
        <dbReference type="Pfam" id="PF00156"/>
    </source>
</evidence>
<organism evidence="3 4">
    <name type="scientific">Dawidia cretensis</name>
    <dbReference type="NCBI Taxonomy" id="2782350"/>
    <lineage>
        <taxon>Bacteria</taxon>
        <taxon>Pseudomonadati</taxon>
        <taxon>Bacteroidota</taxon>
        <taxon>Cytophagia</taxon>
        <taxon>Cytophagales</taxon>
        <taxon>Chryseotaleaceae</taxon>
        <taxon>Dawidia</taxon>
    </lineage>
</organism>
<dbReference type="AlphaFoldDB" id="A0AAP2GMY4"/>
<evidence type="ECO:0000313" key="3">
    <source>
        <dbReference type="EMBL" id="MBT1706961.1"/>
    </source>
</evidence>
<evidence type="ECO:0000313" key="4">
    <source>
        <dbReference type="Proteomes" id="UP001319080"/>
    </source>
</evidence>
<name>A0AAP2GMY4_9BACT</name>
<dbReference type="InterPro" id="IPR029057">
    <property type="entry name" value="PRTase-like"/>
</dbReference>
<proteinExistence type="inferred from homology"/>
<dbReference type="PANTHER" id="PTHR47505:SF1">
    <property type="entry name" value="DNA UTILIZATION PROTEIN YHGH"/>
    <property type="match status" value="1"/>
</dbReference>
<dbReference type="RefSeq" id="WP_254082542.1">
    <property type="nucleotide sequence ID" value="NZ_JAHESE010000001.1"/>
</dbReference>
<dbReference type="Pfam" id="PF00156">
    <property type="entry name" value="Pribosyltran"/>
    <property type="match status" value="1"/>
</dbReference>
<comment type="similarity">
    <text evidence="1">Belongs to the ComF/GntX family.</text>
</comment>
<feature type="domain" description="Phosphoribosyltransferase" evidence="2">
    <location>
        <begin position="138"/>
        <end position="231"/>
    </location>
</feature>
<keyword evidence="4" id="KW-1185">Reference proteome</keyword>
<dbReference type="Gene3D" id="3.40.50.2020">
    <property type="match status" value="1"/>
</dbReference>
<dbReference type="PANTHER" id="PTHR47505">
    <property type="entry name" value="DNA UTILIZATION PROTEIN YHGH"/>
    <property type="match status" value="1"/>
</dbReference>
<sequence length="232" mass="25620">MANSLESIFSDFVSLFFPRLCAACTHPRVKGEPVICSACLLELPYTDHHLDPKNLLYQRLSGVMPIHAAQALLKFSKDSRVQRLLYALKYGHQPELGNALGELYGARLLQTDQAASFDLIVPIPLHPSRQRKRGYNQSACFAAGLASALRIPYSEKAVVRTVKTITQTRKTRLERWENVQNVFRINVSREIAGKNLLLVDDVVTTGATLEACVRALTNAGCGEIRIACIAAA</sequence>
<gene>
    <name evidence="3" type="ORF">KK062_01940</name>
</gene>
<accession>A0AAP2GMY4</accession>